<evidence type="ECO:0000256" key="1">
    <source>
        <dbReference type="SAM" id="MobiDB-lite"/>
    </source>
</evidence>
<name>A0ABP1S7P1_9HEXA</name>
<dbReference type="InterPro" id="IPR014044">
    <property type="entry name" value="CAP_dom"/>
</dbReference>
<dbReference type="InterPro" id="IPR034113">
    <property type="entry name" value="SCP_GAPR1-like"/>
</dbReference>
<dbReference type="InterPro" id="IPR001283">
    <property type="entry name" value="CRISP-related"/>
</dbReference>
<dbReference type="Pfam" id="PF00188">
    <property type="entry name" value="CAP"/>
    <property type="match status" value="1"/>
</dbReference>
<dbReference type="SUPFAM" id="SSF55797">
    <property type="entry name" value="PR-1-like"/>
    <property type="match status" value="1"/>
</dbReference>
<dbReference type="EMBL" id="CAXLJM020000164">
    <property type="protein sequence ID" value="CAL8145450.1"/>
    <property type="molecule type" value="Genomic_DNA"/>
</dbReference>
<evidence type="ECO:0000313" key="5">
    <source>
        <dbReference type="Proteomes" id="UP001642540"/>
    </source>
</evidence>
<feature type="compositionally biased region" description="Low complexity" evidence="1">
    <location>
        <begin position="255"/>
        <end position="266"/>
    </location>
</feature>
<keyword evidence="5" id="KW-1185">Reference proteome</keyword>
<dbReference type="Proteomes" id="UP001642540">
    <property type="component" value="Unassembled WGS sequence"/>
</dbReference>
<evidence type="ECO:0000313" key="4">
    <source>
        <dbReference type="EMBL" id="CAL8145450.1"/>
    </source>
</evidence>
<protein>
    <recommendedName>
        <fullName evidence="3">SCP domain-containing protein</fullName>
    </recommendedName>
</protein>
<dbReference type="PANTHER" id="PTHR10334">
    <property type="entry name" value="CYSTEINE-RICH SECRETORY PROTEIN-RELATED"/>
    <property type="match status" value="1"/>
</dbReference>
<organism evidence="4 5">
    <name type="scientific">Orchesella dallaii</name>
    <dbReference type="NCBI Taxonomy" id="48710"/>
    <lineage>
        <taxon>Eukaryota</taxon>
        <taxon>Metazoa</taxon>
        <taxon>Ecdysozoa</taxon>
        <taxon>Arthropoda</taxon>
        <taxon>Hexapoda</taxon>
        <taxon>Collembola</taxon>
        <taxon>Entomobryomorpha</taxon>
        <taxon>Entomobryoidea</taxon>
        <taxon>Orchesellidae</taxon>
        <taxon>Orchesellinae</taxon>
        <taxon>Orchesella</taxon>
    </lineage>
</organism>
<dbReference type="InterPro" id="IPR035940">
    <property type="entry name" value="CAP_sf"/>
</dbReference>
<evidence type="ECO:0000259" key="3">
    <source>
        <dbReference type="SMART" id="SM00198"/>
    </source>
</evidence>
<feature type="region of interest" description="Disordered" evidence="1">
    <location>
        <begin position="234"/>
        <end position="268"/>
    </location>
</feature>
<feature type="signal peptide" evidence="2">
    <location>
        <begin position="1"/>
        <end position="25"/>
    </location>
</feature>
<dbReference type="CDD" id="cd05382">
    <property type="entry name" value="CAP_GAPR1-like"/>
    <property type="match status" value="1"/>
</dbReference>
<gene>
    <name evidence="4" type="ORF">ODALV1_LOCUS30495</name>
</gene>
<dbReference type="PRINTS" id="PR00837">
    <property type="entry name" value="V5TPXLIKE"/>
</dbReference>
<comment type="caution">
    <text evidence="4">The sequence shown here is derived from an EMBL/GenBank/DDBJ whole genome shotgun (WGS) entry which is preliminary data.</text>
</comment>
<evidence type="ECO:0000256" key="2">
    <source>
        <dbReference type="SAM" id="SignalP"/>
    </source>
</evidence>
<dbReference type="Gene3D" id="3.40.33.10">
    <property type="entry name" value="CAP"/>
    <property type="match status" value="1"/>
</dbReference>
<feature type="domain" description="SCP" evidence="3">
    <location>
        <begin position="188"/>
        <end position="341"/>
    </location>
</feature>
<sequence length="360" mass="39897">MGRTTLLGATLVTLVFSASLFLVSGDEGTQYGLDMVAKASRGICWSEKLNKPPPIKDQGVNYGTCNMNQKYDGLYEETKKKKEQNLINQGFDPKDQQDFLKNSIKSQLTVYLQTKLSLLPSKYMQACSSFIDNVDGQPAKQFPKVLGDSSGGAYPYKSLAHCLIQTLEAINGPKAVSELSEHINNPKPFHQDINDRENENRARHGVAPLQLDNELNVRAQRWADKLARDCKGSHHMADVQPGHADLTYEGDHVGENLSEGGSNSGLTDAEQGVDAANGWYSEIEGYPWPYYNGHNTGNVIGHFTQQVWKDSKKAGYGIGKSSNCDSVFIVARYSPTGNRRTQMPNGEVIYHYKENVMQPL</sequence>
<feature type="chain" id="PRO_5046335274" description="SCP domain-containing protein" evidence="2">
    <location>
        <begin position="26"/>
        <end position="360"/>
    </location>
</feature>
<keyword evidence="2" id="KW-0732">Signal</keyword>
<accession>A0ABP1S7P1</accession>
<dbReference type="SMART" id="SM00198">
    <property type="entry name" value="SCP"/>
    <property type="match status" value="1"/>
</dbReference>
<proteinExistence type="predicted"/>
<reference evidence="4 5" key="1">
    <citation type="submission" date="2024-08" db="EMBL/GenBank/DDBJ databases">
        <authorList>
            <person name="Cucini C."/>
            <person name="Frati F."/>
        </authorList>
    </citation>
    <scope>NUCLEOTIDE SEQUENCE [LARGE SCALE GENOMIC DNA]</scope>
</reference>